<reference evidence="5 6" key="1">
    <citation type="submission" date="2024-04" db="EMBL/GenBank/DDBJ databases">
        <authorList>
            <consortium name="Genoscope - CEA"/>
            <person name="William W."/>
        </authorList>
    </citation>
    <scope>NUCLEOTIDE SEQUENCE [LARGE SCALE GENOMIC DNA]</scope>
</reference>
<gene>
    <name evidence="5" type="ORF">GSLYS_00015858001</name>
</gene>
<feature type="compositionally biased region" description="Polar residues" evidence="4">
    <location>
        <begin position="140"/>
        <end position="170"/>
    </location>
</feature>
<keyword evidence="2" id="KW-0804">Transcription</keyword>
<dbReference type="AlphaFoldDB" id="A0AAV2I8F9"/>
<dbReference type="PANTHER" id="PTHR15052:SF2">
    <property type="entry name" value="GENERAL TRANSCRIPTION FACTOR 3C POLYPEPTIDE 2"/>
    <property type="match status" value="1"/>
</dbReference>
<dbReference type="GO" id="GO:0006383">
    <property type="term" value="P:transcription by RNA polymerase III"/>
    <property type="evidence" value="ECO:0007669"/>
    <property type="project" value="TreeGrafter"/>
</dbReference>
<dbReference type="InterPro" id="IPR036322">
    <property type="entry name" value="WD40_repeat_dom_sf"/>
</dbReference>
<dbReference type="PANTHER" id="PTHR15052">
    <property type="entry name" value="RNA POLYMERASE III TRANSCRIPTION INITIATION FACTOR COMPLEX SUBUNIT"/>
    <property type="match status" value="1"/>
</dbReference>
<comment type="subcellular location">
    <subcellularLocation>
        <location evidence="1">Nucleus</location>
    </subcellularLocation>
</comment>
<keyword evidence="3" id="KW-0539">Nucleus</keyword>
<dbReference type="EMBL" id="CAXITT010000477">
    <property type="protein sequence ID" value="CAL1542264.1"/>
    <property type="molecule type" value="Genomic_DNA"/>
</dbReference>
<proteinExistence type="predicted"/>
<evidence type="ECO:0000256" key="4">
    <source>
        <dbReference type="SAM" id="MobiDB-lite"/>
    </source>
</evidence>
<dbReference type="InterPro" id="IPR052416">
    <property type="entry name" value="GTF3C_component"/>
</dbReference>
<evidence type="ECO:0000256" key="3">
    <source>
        <dbReference type="ARBA" id="ARBA00023242"/>
    </source>
</evidence>
<evidence type="ECO:0000256" key="1">
    <source>
        <dbReference type="ARBA" id="ARBA00004123"/>
    </source>
</evidence>
<dbReference type="GO" id="GO:0000127">
    <property type="term" value="C:transcription factor TFIIIC complex"/>
    <property type="evidence" value="ECO:0007669"/>
    <property type="project" value="TreeGrafter"/>
</dbReference>
<dbReference type="SMART" id="SM00320">
    <property type="entry name" value="WD40"/>
    <property type="match status" value="2"/>
</dbReference>
<evidence type="ECO:0000313" key="5">
    <source>
        <dbReference type="EMBL" id="CAL1542264.1"/>
    </source>
</evidence>
<organism evidence="5 6">
    <name type="scientific">Lymnaea stagnalis</name>
    <name type="common">Great pond snail</name>
    <name type="synonym">Helix stagnalis</name>
    <dbReference type="NCBI Taxonomy" id="6523"/>
    <lineage>
        <taxon>Eukaryota</taxon>
        <taxon>Metazoa</taxon>
        <taxon>Spiralia</taxon>
        <taxon>Lophotrochozoa</taxon>
        <taxon>Mollusca</taxon>
        <taxon>Gastropoda</taxon>
        <taxon>Heterobranchia</taxon>
        <taxon>Euthyneura</taxon>
        <taxon>Panpulmonata</taxon>
        <taxon>Hygrophila</taxon>
        <taxon>Lymnaeoidea</taxon>
        <taxon>Lymnaeidae</taxon>
        <taxon>Lymnaea</taxon>
    </lineage>
</organism>
<dbReference type="InterPro" id="IPR015943">
    <property type="entry name" value="WD40/YVTN_repeat-like_dom_sf"/>
</dbReference>
<feature type="region of interest" description="Disordered" evidence="4">
    <location>
        <begin position="97"/>
        <end position="118"/>
    </location>
</feature>
<comment type="caution">
    <text evidence="5">The sequence shown here is derived from an EMBL/GenBank/DDBJ whole genome shotgun (WGS) entry which is preliminary data.</text>
</comment>
<name>A0AAV2I8F9_LYMST</name>
<feature type="region of interest" description="Disordered" evidence="4">
    <location>
        <begin position="140"/>
        <end position="173"/>
    </location>
</feature>
<protein>
    <submittedName>
        <fullName evidence="5">Uncharacterized protein</fullName>
    </submittedName>
</protein>
<dbReference type="Gene3D" id="2.130.10.10">
    <property type="entry name" value="YVTN repeat-like/Quinoprotein amine dehydrogenase"/>
    <property type="match status" value="1"/>
</dbReference>
<dbReference type="Proteomes" id="UP001497497">
    <property type="component" value="Unassembled WGS sequence"/>
</dbReference>
<evidence type="ECO:0000256" key="2">
    <source>
        <dbReference type="ARBA" id="ARBA00023163"/>
    </source>
</evidence>
<keyword evidence="6" id="KW-1185">Reference proteome</keyword>
<dbReference type="SUPFAM" id="SSF50978">
    <property type="entry name" value="WD40 repeat-like"/>
    <property type="match status" value="1"/>
</dbReference>
<dbReference type="Pfam" id="PF00400">
    <property type="entry name" value="WD40"/>
    <property type="match status" value="1"/>
</dbReference>
<sequence>MATGILVQSHSACVWDVCFSPFYEVLASCDATGKVKVTLPQMVGLRTKTIKSQISWHTRTCPSMVLYQARLAEETPAGQGPSANVTQQCEGHLQNTESVIPGQGHEPDLSSETESNQPANHINKEEFQLSTLTNNLHLENSKNLNKTETNQILTGHTKPTSAKKSGSSTKVPGLACSESCPNSEDTLHYVETRPELKLSAKVSGKVEHEVYGGSNIQAVHRVRFSPNVNCCLWLASGGEAGILRLHNLTSVVRPSKAKAHQFYEKHRKGKNS</sequence>
<dbReference type="InterPro" id="IPR001680">
    <property type="entry name" value="WD40_rpt"/>
</dbReference>
<accession>A0AAV2I8F9</accession>
<evidence type="ECO:0000313" key="6">
    <source>
        <dbReference type="Proteomes" id="UP001497497"/>
    </source>
</evidence>
<dbReference type="GO" id="GO:0005634">
    <property type="term" value="C:nucleus"/>
    <property type="evidence" value="ECO:0007669"/>
    <property type="project" value="UniProtKB-SubCell"/>
</dbReference>